<dbReference type="InterPro" id="IPR027417">
    <property type="entry name" value="P-loop_NTPase"/>
</dbReference>
<dbReference type="InterPro" id="IPR041682">
    <property type="entry name" value="AAA_14"/>
</dbReference>
<sequence length="386" mass="43827">MFIRRAIGAELQELLKEYPVVTILGPRQAGKTTLAKESLKEYSYANLEDPETREIAQEDPKAFLARHGDRVVVDEVQRVPELLSHIQVRVDEVKGNGQYVLTGSHQLSLREAISQSLAGRTAILNLLPFSISELKAADIQFDRFEDYCFTGFLPRIYEESQRPTTAYSNYYQTYIERDVRQLIQLKDASLFEKLIKLLAGRTGQVLDYSSLANDVGVDAKTVRHWISILEASFIVFKLSPYFENFGKRVIKSPKYYFTDVGLLCFLLGIRESDQISRDPLVGQIFENLVVIECLKSRYNKGTLPDLYFFRDNKGNEVDLVAQSGRALKAIEIKSASTFSMNQLRGIRRFNSITDKVESSYLIYTGDAHSLSDNISAVHFTSVESIL</sequence>
<dbReference type="EMBL" id="JAAGNX010000001">
    <property type="protein sequence ID" value="NDV61362.1"/>
    <property type="molecule type" value="Genomic_DNA"/>
</dbReference>
<comment type="caution">
    <text evidence="3">The sequence shown here is derived from an EMBL/GenBank/DDBJ whole genome shotgun (WGS) entry which is preliminary data.</text>
</comment>
<proteinExistence type="predicted"/>
<dbReference type="InterPro" id="IPR025420">
    <property type="entry name" value="DUF4143"/>
</dbReference>
<dbReference type="GO" id="GO:0005524">
    <property type="term" value="F:ATP binding"/>
    <property type="evidence" value="ECO:0007669"/>
    <property type="project" value="UniProtKB-KW"/>
</dbReference>
<name>A0A6B2LYX7_9BACT</name>
<dbReference type="RefSeq" id="WP_163962227.1">
    <property type="nucleotide sequence ID" value="NZ_JAAGNX010000001.1"/>
</dbReference>
<keyword evidence="4" id="KW-1185">Reference proteome</keyword>
<organism evidence="3 4">
    <name type="scientific">Oceanipulchritudo coccoides</name>
    <dbReference type="NCBI Taxonomy" id="2706888"/>
    <lineage>
        <taxon>Bacteria</taxon>
        <taxon>Pseudomonadati</taxon>
        <taxon>Verrucomicrobiota</taxon>
        <taxon>Opitutia</taxon>
        <taxon>Puniceicoccales</taxon>
        <taxon>Oceanipulchritudinaceae</taxon>
        <taxon>Oceanipulchritudo</taxon>
    </lineage>
</organism>
<accession>A0A6B2LYX7</accession>
<evidence type="ECO:0000259" key="2">
    <source>
        <dbReference type="Pfam" id="PF13635"/>
    </source>
</evidence>
<dbReference type="Pfam" id="PF13173">
    <property type="entry name" value="AAA_14"/>
    <property type="match status" value="1"/>
</dbReference>
<keyword evidence="3" id="KW-0067">ATP-binding</keyword>
<keyword evidence="3" id="KW-0547">Nucleotide-binding</keyword>
<dbReference type="PANTHER" id="PTHR43566">
    <property type="entry name" value="CONSERVED PROTEIN"/>
    <property type="match status" value="1"/>
</dbReference>
<feature type="domain" description="AAA" evidence="1">
    <location>
        <begin position="19"/>
        <end position="134"/>
    </location>
</feature>
<evidence type="ECO:0000313" key="3">
    <source>
        <dbReference type="EMBL" id="NDV61362.1"/>
    </source>
</evidence>
<evidence type="ECO:0000313" key="4">
    <source>
        <dbReference type="Proteomes" id="UP000478417"/>
    </source>
</evidence>
<evidence type="ECO:0000259" key="1">
    <source>
        <dbReference type="Pfam" id="PF13173"/>
    </source>
</evidence>
<feature type="domain" description="DUF4143" evidence="2">
    <location>
        <begin position="176"/>
        <end position="334"/>
    </location>
</feature>
<dbReference type="AlphaFoldDB" id="A0A6B2LYX7"/>
<protein>
    <submittedName>
        <fullName evidence="3">ATP-binding protein</fullName>
    </submittedName>
</protein>
<gene>
    <name evidence="3" type="ORF">G0Q06_02730</name>
</gene>
<reference evidence="3 4" key="1">
    <citation type="submission" date="2020-02" db="EMBL/GenBank/DDBJ databases">
        <title>Albibacoteraceae fam. nov., the first described family within the subdivision 4 Verrucomicrobia.</title>
        <authorList>
            <person name="Xi F."/>
        </authorList>
    </citation>
    <scope>NUCLEOTIDE SEQUENCE [LARGE SCALE GENOMIC DNA]</scope>
    <source>
        <strain evidence="3 4">CK1056</strain>
    </source>
</reference>
<dbReference type="Proteomes" id="UP000478417">
    <property type="component" value="Unassembled WGS sequence"/>
</dbReference>
<dbReference type="Pfam" id="PF13635">
    <property type="entry name" value="DUF4143"/>
    <property type="match status" value="1"/>
</dbReference>
<dbReference type="PANTHER" id="PTHR43566:SF2">
    <property type="entry name" value="DUF4143 DOMAIN-CONTAINING PROTEIN"/>
    <property type="match status" value="1"/>
</dbReference>
<dbReference type="SUPFAM" id="SSF52540">
    <property type="entry name" value="P-loop containing nucleoside triphosphate hydrolases"/>
    <property type="match status" value="1"/>
</dbReference>